<accession>A0A0V0U5T2</accession>
<evidence type="ECO:0000313" key="2">
    <source>
        <dbReference type="Proteomes" id="UP000055048"/>
    </source>
</evidence>
<organism evidence="1 2">
    <name type="scientific">Trichinella murrelli</name>
    <dbReference type="NCBI Taxonomy" id="144512"/>
    <lineage>
        <taxon>Eukaryota</taxon>
        <taxon>Metazoa</taxon>
        <taxon>Ecdysozoa</taxon>
        <taxon>Nematoda</taxon>
        <taxon>Enoplea</taxon>
        <taxon>Dorylaimia</taxon>
        <taxon>Trichinellida</taxon>
        <taxon>Trichinellidae</taxon>
        <taxon>Trichinella</taxon>
    </lineage>
</organism>
<dbReference type="OrthoDB" id="10386286at2759"/>
<evidence type="ECO:0000313" key="1">
    <source>
        <dbReference type="EMBL" id="KRX46115.1"/>
    </source>
</evidence>
<keyword evidence="2" id="KW-1185">Reference proteome</keyword>
<gene>
    <name evidence="1" type="ORF">T05_9716</name>
</gene>
<protein>
    <submittedName>
        <fullName evidence="1">Uncharacterized protein</fullName>
    </submittedName>
</protein>
<dbReference type="AlphaFoldDB" id="A0A0V0U5T2"/>
<name>A0A0V0U5T2_9BILA</name>
<comment type="caution">
    <text evidence="1">The sequence shown here is derived from an EMBL/GenBank/DDBJ whole genome shotgun (WGS) entry which is preliminary data.</text>
</comment>
<sequence>MYIVFGNFGAVQSCDPMNCKVVVLEYLSGAKRSHGRLKQLFNGPDEQKPFEEMKRVRRRRHADVDLDHNLVIFLNHYLGCSVSPMAVLYCERPGKIRPRLPTGWANRHRRLAFPAKTTTIVTSTTTITTITTTITIDASSAQRKKLIVTY</sequence>
<dbReference type="Proteomes" id="UP000055048">
    <property type="component" value="Unassembled WGS sequence"/>
</dbReference>
<reference evidence="1 2" key="1">
    <citation type="submission" date="2015-01" db="EMBL/GenBank/DDBJ databases">
        <title>Evolution of Trichinella species and genotypes.</title>
        <authorList>
            <person name="Korhonen P.K."/>
            <person name="Edoardo P."/>
            <person name="Giuseppe L.R."/>
            <person name="Gasser R.B."/>
        </authorList>
    </citation>
    <scope>NUCLEOTIDE SEQUENCE [LARGE SCALE GENOMIC DNA]</scope>
    <source>
        <strain evidence="1">ISS417</strain>
    </source>
</reference>
<proteinExistence type="predicted"/>
<dbReference type="EMBL" id="JYDJ01000064">
    <property type="protein sequence ID" value="KRX46115.1"/>
    <property type="molecule type" value="Genomic_DNA"/>
</dbReference>